<evidence type="ECO:0000313" key="3">
    <source>
        <dbReference type="Proteomes" id="UP000186601"/>
    </source>
</evidence>
<feature type="compositionally biased region" description="Polar residues" evidence="1">
    <location>
        <begin position="20"/>
        <end position="33"/>
    </location>
</feature>
<comment type="caution">
    <text evidence="2">The sequence shown here is derived from an EMBL/GenBank/DDBJ whole genome shotgun (WGS) entry which is preliminary data.</text>
</comment>
<protein>
    <submittedName>
        <fullName evidence="2">Uncharacterized protein</fullName>
    </submittedName>
</protein>
<feature type="region of interest" description="Disordered" evidence="1">
    <location>
        <begin position="1"/>
        <end position="78"/>
    </location>
</feature>
<dbReference type="AlphaFoldDB" id="A0A2R6RLS5"/>
<dbReference type="EMBL" id="MLYV02000230">
    <property type="protein sequence ID" value="PSS30976.1"/>
    <property type="molecule type" value="Genomic_DNA"/>
</dbReference>
<dbReference type="Proteomes" id="UP000186601">
    <property type="component" value="Unassembled WGS sequence"/>
</dbReference>
<reference evidence="2 3" key="1">
    <citation type="submission" date="2018-02" db="EMBL/GenBank/DDBJ databases">
        <title>Genome sequence of the basidiomycete white-rot fungus Phlebia centrifuga.</title>
        <authorList>
            <person name="Granchi Z."/>
            <person name="Peng M."/>
            <person name="de Vries R.P."/>
            <person name="Hilden K."/>
            <person name="Makela M.R."/>
            <person name="Grigoriev I."/>
            <person name="Riley R."/>
        </authorList>
    </citation>
    <scope>NUCLEOTIDE SEQUENCE [LARGE SCALE GENOMIC DNA]</scope>
    <source>
        <strain evidence="2 3">FBCC195</strain>
    </source>
</reference>
<evidence type="ECO:0000313" key="2">
    <source>
        <dbReference type="EMBL" id="PSS30976.1"/>
    </source>
</evidence>
<proteinExistence type="predicted"/>
<sequence>MSPVPYPSTPSTPRRIRGSYGSTVEPPTSSSACRPTPSRSTRKTRSMAKPPRGTKFPSNGKACHGRTRQPSVKNHARQPLIETAAAADLTRRLQVPTPPPSPMKVDGVSTMPKKGMMEQYLAGRDSARSSSLQWTSPAKDTGFRTGVAQFSTSEVALFPKIGDFANPVTPRSQCRSLRFGADVGRTIYSPQKRIEGTVLSDGWDTWSPRGTIARLNNGIQDPEGSEAHSKVGLNAARERLLEMNAALRLAVPFETTVIFDY</sequence>
<feature type="compositionally biased region" description="Pro residues" evidence="1">
    <location>
        <begin position="1"/>
        <end position="10"/>
    </location>
</feature>
<accession>A0A2R6RLS5</accession>
<keyword evidence="3" id="KW-1185">Reference proteome</keyword>
<gene>
    <name evidence="2" type="ORF">PHLCEN_2v2501</name>
</gene>
<name>A0A2R6RLS5_9APHY</name>
<organism evidence="2 3">
    <name type="scientific">Hermanssonia centrifuga</name>
    <dbReference type="NCBI Taxonomy" id="98765"/>
    <lineage>
        <taxon>Eukaryota</taxon>
        <taxon>Fungi</taxon>
        <taxon>Dikarya</taxon>
        <taxon>Basidiomycota</taxon>
        <taxon>Agaricomycotina</taxon>
        <taxon>Agaricomycetes</taxon>
        <taxon>Polyporales</taxon>
        <taxon>Meruliaceae</taxon>
        <taxon>Hermanssonia</taxon>
    </lineage>
</organism>
<evidence type="ECO:0000256" key="1">
    <source>
        <dbReference type="SAM" id="MobiDB-lite"/>
    </source>
</evidence>